<keyword evidence="1" id="KW-1133">Transmembrane helix</keyword>
<evidence type="ECO:0000313" key="2">
    <source>
        <dbReference type="EMBL" id="VUX05566.1"/>
    </source>
</evidence>
<dbReference type="Proteomes" id="UP000398619">
    <property type="component" value="Unassembled WGS sequence"/>
</dbReference>
<protein>
    <submittedName>
        <fullName evidence="2">Uncharacterized protein</fullName>
    </submittedName>
</protein>
<reference evidence="2 3" key="1">
    <citation type="submission" date="2019-07" db="EMBL/GenBank/DDBJ databases">
        <authorList>
            <person name="Hibberd C M."/>
            <person name="Gehrig L. J."/>
            <person name="Chang H.-W."/>
            <person name="Venkatesh S."/>
        </authorList>
    </citation>
    <scope>NUCLEOTIDE SEQUENCE [LARGE SCALE GENOMIC DNA]</scope>
    <source>
        <strain evidence="2">Dorea_longicatena_SSTS_Bg7063</strain>
    </source>
</reference>
<organism evidence="2 3">
    <name type="scientific">Dorea longicatena</name>
    <dbReference type="NCBI Taxonomy" id="88431"/>
    <lineage>
        <taxon>Bacteria</taxon>
        <taxon>Bacillati</taxon>
        <taxon>Bacillota</taxon>
        <taxon>Clostridia</taxon>
        <taxon>Lachnospirales</taxon>
        <taxon>Lachnospiraceae</taxon>
        <taxon>Dorea</taxon>
    </lineage>
</organism>
<proteinExistence type="predicted"/>
<dbReference type="RefSeq" id="WP_186290194.1">
    <property type="nucleotide sequence ID" value="NZ_CABHNM010000033.1"/>
</dbReference>
<accession>A0A564TE62</accession>
<feature type="transmembrane region" description="Helical" evidence="1">
    <location>
        <begin position="12"/>
        <end position="35"/>
    </location>
</feature>
<sequence length="51" mass="5784">MKVLLKILKKNVRNSIVCFMSTILAAIILFVFLGVKELVLGTMSMEERVRS</sequence>
<dbReference type="EMBL" id="CABHNM010000033">
    <property type="protein sequence ID" value="VUX05566.1"/>
    <property type="molecule type" value="Genomic_DNA"/>
</dbReference>
<keyword evidence="1" id="KW-0812">Transmembrane</keyword>
<evidence type="ECO:0000256" key="1">
    <source>
        <dbReference type="SAM" id="Phobius"/>
    </source>
</evidence>
<evidence type="ECO:0000313" key="3">
    <source>
        <dbReference type="Proteomes" id="UP000398619"/>
    </source>
</evidence>
<dbReference type="AlphaFoldDB" id="A0A564TE62"/>
<keyword evidence="1" id="KW-0472">Membrane</keyword>
<name>A0A564TE62_9FIRM</name>
<gene>
    <name evidence="2" type="ORF">DLSSTS7063_01535</name>
</gene>